<sequence length="177" mass="20001">MRRLKLPLLRRFRDDTEGVVTVEFVIIFPVFIALLLIAVELGFITMRYALLERGLDMTVREIRLGTGADWQHDEIKDKICDNALSVAHCKESLRLEMRQKSIRNYTSLSDTVDCTDRAEETNPVAFQTGGENDLMVLRACYKYRPLFPAALLGSKLTKDASGDASIVAMTAFVQEPK</sequence>
<dbReference type="Pfam" id="PF07811">
    <property type="entry name" value="TadE"/>
    <property type="match status" value="1"/>
</dbReference>
<evidence type="ECO:0000313" key="3">
    <source>
        <dbReference type="EMBL" id="MRU16469.1"/>
    </source>
</evidence>
<reference evidence="3 4" key="1">
    <citation type="submission" date="2019-05" db="EMBL/GenBank/DDBJ databases">
        <title>Roseovarius bejariae sp. nov., a moderately halophylic bacterium isolated from a saline soil in Rambla Salada (Murcia).</title>
        <authorList>
            <person name="Castro D.J."/>
            <person name="Gomez-Altuve A."/>
            <person name="Reina J.C."/>
            <person name="Rodriguez M."/>
            <person name="Sampedro I."/>
            <person name="Llamas I."/>
            <person name="Martinez-Checa F."/>
        </authorList>
    </citation>
    <scope>NUCLEOTIDE SEQUENCE [LARGE SCALE GENOMIC DNA]</scope>
    <source>
        <strain evidence="3 4">A21</strain>
    </source>
</reference>
<comment type="caution">
    <text evidence="3">The sequence shown here is derived from an EMBL/GenBank/DDBJ whole genome shotgun (WGS) entry which is preliminary data.</text>
</comment>
<feature type="domain" description="TadE-like" evidence="2">
    <location>
        <begin position="18"/>
        <end position="60"/>
    </location>
</feature>
<gene>
    <name evidence="3" type="ORF">FDP25_13585</name>
</gene>
<dbReference type="EMBL" id="SZWE01000001">
    <property type="protein sequence ID" value="MRU16469.1"/>
    <property type="molecule type" value="Genomic_DNA"/>
</dbReference>
<organism evidence="3 4">
    <name type="scientific">Roseovarius bejariae</name>
    <dbReference type="NCBI Taxonomy" id="2576383"/>
    <lineage>
        <taxon>Bacteria</taxon>
        <taxon>Pseudomonadati</taxon>
        <taxon>Pseudomonadota</taxon>
        <taxon>Alphaproteobacteria</taxon>
        <taxon>Rhodobacterales</taxon>
        <taxon>Roseobacteraceae</taxon>
        <taxon>Roseovarius</taxon>
    </lineage>
</organism>
<dbReference type="AlphaFoldDB" id="A0A844CWK5"/>
<dbReference type="OrthoDB" id="7907064at2"/>
<proteinExistence type="predicted"/>
<accession>A0A844CWK5</accession>
<keyword evidence="4" id="KW-1185">Reference proteome</keyword>
<dbReference type="Proteomes" id="UP000564704">
    <property type="component" value="Unassembled WGS sequence"/>
</dbReference>
<dbReference type="InterPro" id="IPR012495">
    <property type="entry name" value="TadE-like_dom"/>
</dbReference>
<evidence type="ECO:0000256" key="1">
    <source>
        <dbReference type="SAM" id="Phobius"/>
    </source>
</evidence>
<evidence type="ECO:0000313" key="4">
    <source>
        <dbReference type="Proteomes" id="UP000564704"/>
    </source>
</evidence>
<feature type="transmembrane region" description="Helical" evidence="1">
    <location>
        <begin position="20"/>
        <end position="43"/>
    </location>
</feature>
<keyword evidence="1" id="KW-1133">Transmembrane helix</keyword>
<keyword evidence="1" id="KW-0812">Transmembrane</keyword>
<name>A0A844CWK5_9RHOB</name>
<evidence type="ECO:0000259" key="2">
    <source>
        <dbReference type="Pfam" id="PF07811"/>
    </source>
</evidence>
<protein>
    <submittedName>
        <fullName evidence="3">Pilus assembly protein</fullName>
    </submittedName>
</protein>
<keyword evidence="1" id="KW-0472">Membrane</keyword>